<reference evidence="12" key="2">
    <citation type="journal article" date="2008" name="Nucleic Acids Res.">
        <title>The rice annotation project database (RAP-DB): 2008 update.</title>
        <authorList>
            <consortium name="The rice annotation project (RAP)"/>
        </authorList>
    </citation>
    <scope>GENOME REANNOTATION</scope>
    <source>
        <strain evidence="12">cv. Nipponbare</strain>
    </source>
</reference>
<organism evidence="11 12">
    <name type="scientific">Oryza sativa subsp. japonica</name>
    <name type="common">Rice</name>
    <dbReference type="NCBI Taxonomy" id="39947"/>
    <lineage>
        <taxon>Eukaryota</taxon>
        <taxon>Viridiplantae</taxon>
        <taxon>Streptophyta</taxon>
        <taxon>Embryophyta</taxon>
        <taxon>Tracheophyta</taxon>
        <taxon>Spermatophyta</taxon>
        <taxon>Magnoliopsida</taxon>
        <taxon>Liliopsida</taxon>
        <taxon>Poales</taxon>
        <taxon>Poaceae</taxon>
        <taxon>BOP clade</taxon>
        <taxon>Oryzoideae</taxon>
        <taxon>Oryzeae</taxon>
        <taxon>Oryzinae</taxon>
        <taxon>Oryza</taxon>
        <taxon>Oryza sativa</taxon>
    </lineage>
</organism>
<dbReference type="EMBL" id="AP008211">
    <property type="protein sequence ID" value="BAH92937.1"/>
    <property type="molecule type" value="Genomic_DNA"/>
</dbReference>
<feature type="non-terminal residue" evidence="11">
    <location>
        <position position="1"/>
    </location>
</feature>
<dbReference type="PROSITE" id="PS50929">
    <property type="entry name" value="ABC_TM1F"/>
    <property type="match status" value="1"/>
</dbReference>
<dbReference type="KEGG" id="dosa:Os05g0137100"/>
<keyword evidence="3" id="KW-0813">Transport</keyword>
<keyword evidence="6 9" id="KW-1133">Transmembrane helix</keyword>
<accession>C7J213</accession>
<dbReference type="Gene3D" id="1.20.1560.10">
    <property type="entry name" value="ABC transporter type 1, transmembrane domain"/>
    <property type="match status" value="1"/>
</dbReference>
<evidence type="ECO:0000256" key="1">
    <source>
        <dbReference type="ARBA" id="ARBA00004141"/>
    </source>
</evidence>
<dbReference type="GO" id="GO:0016020">
    <property type="term" value="C:membrane"/>
    <property type="evidence" value="ECO:0007669"/>
    <property type="project" value="UniProtKB-SubCell"/>
</dbReference>
<evidence type="ECO:0000256" key="8">
    <source>
        <dbReference type="ARBA" id="ARBA00023180"/>
    </source>
</evidence>
<evidence type="ECO:0000256" key="2">
    <source>
        <dbReference type="ARBA" id="ARBA00007577"/>
    </source>
</evidence>
<feature type="transmembrane region" description="Helical" evidence="9">
    <location>
        <begin position="36"/>
        <end position="59"/>
    </location>
</feature>
<reference evidence="11 12" key="1">
    <citation type="journal article" date="2005" name="Nature">
        <title>The map-based sequence of the rice genome.</title>
        <authorList>
            <consortium name="International rice genome sequencing project (IRGSP)"/>
            <person name="Matsumoto T."/>
            <person name="Wu J."/>
            <person name="Kanamori H."/>
            <person name="Katayose Y."/>
            <person name="Fujisawa M."/>
            <person name="Namiki N."/>
            <person name="Mizuno H."/>
            <person name="Yamamoto K."/>
            <person name="Antonio B.A."/>
            <person name="Baba T."/>
            <person name="Sakata K."/>
            <person name="Nagamura Y."/>
            <person name="Aoki H."/>
            <person name="Arikawa K."/>
            <person name="Arita K."/>
            <person name="Bito T."/>
            <person name="Chiden Y."/>
            <person name="Fujitsuka N."/>
            <person name="Fukunaka R."/>
            <person name="Hamada M."/>
            <person name="Harada C."/>
            <person name="Hayashi A."/>
            <person name="Hijishita S."/>
            <person name="Honda M."/>
            <person name="Hosokawa S."/>
            <person name="Ichikawa Y."/>
            <person name="Idonuma A."/>
            <person name="Iijima M."/>
            <person name="Ikeda M."/>
            <person name="Ikeno M."/>
            <person name="Ito K."/>
            <person name="Ito S."/>
            <person name="Ito T."/>
            <person name="Ito Y."/>
            <person name="Ito Y."/>
            <person name="Iwabuchi A."/>
            <person name="Kamiya K."/>
            <person name="Karasawa W."/>
            <person name="Kurita K."/>
            <person name="Katagiri S."/>
            <person name="Kikuta A."/>
            <person name="Kobayashi H."/>
            <person name="Kobayashi N."/>
            <person name="Machita K."/>
            <person name="Maehara T."/>
            <person name="Masukawa M."/>
            <person name="Mizubayashi T."/>
            <person name="Mukai Y."/>
            <person name="Nagasaki H."/>
            <person name="Nagata Y."/>
            <person name="Naito S."/>
            <person name="Nakashima M."/>
            <person name="Nakama Y."/>
            <person name="Nakamichi Y."/>
            <person name="Nakamura M."/>
            <person name="Meguro A."/>
            <person name="Negishi M."/>
            <person name="Ohta I."/>
            <person name="Ohta T."/>
            <person name="Okamoto M."/>
            <person name="Ono N."/>
            <person name="Saji S."/>
            <person name="Sakaguchi M."/>
            <person name="Sakai K."/>
            <person name="Shibata M."/>
            <person name="Shimokawa T."/>
            <person name="Song J."/>
            <person name="Takazaki Y."/>
            <person name="Terasawa K."/>
            <person name="Tsugane M."/>
            <person name="Tsuji K."/>
            <person name="Ueda S."/>
            <person name="Waki K."/>
            <person name="Yamagata H."/>
            <person name="Yamamoto M."/>
            <person name="Yamamoto S."/>
            <person name="Yamane H."/>
            <person name="Yoshiki S."/>
            <person name="Yoshihara R."/>
            <person name="Yukawa K."/>
            <person name="Zhong H."/>
            <person name="Yano M."/>
            <person name="Yuan Q."/>
            <person name="Ouyang S."/>
            <person name="Liu J."/>
            <person name="Jones K.M."/>
            <person name="Gansberger K."/>
            <person name="Moffat K."/>
            <person name="Hill J."/>
            <person name="Bera J."/>
            <person name="Fadrosh D."/>
            <person name="Jin S."/>
            <person name="Johri S."/>
            <person name="Kim M."/>
            <person name="Overton L."/>
            <person name="Reardon M."/>
            <person name="Tsitrin T."/>
            <person name="Vuong H."/>
            <person name="Weaver B."/>
            <person name="Ciecko A."/>
            <person name="Tallon L."/>
            <person name="Jackson J."/>
            <person name="Pai G."/>
            <person name="Aken S.V."/>
            <person name="Utterback T."/>
            <person name="Reidmuller S."/>
            <person name="Feldblyum T."/>
            <person name="Hsiao J."/>
            <person name="Zismann V."/>
            <person name="Iobst S."/>
            <person name="de Vazeille A.R."/>
            <person name="Buell C.R."/>
            <person name="Ying K."/>
            <person name="Li Y."/>
            <person name="Lu T."/>
            <person name="Huang Y."/>
            <person name="Zhao Q."/>
            <person name="Feng Q."/>
            <person name="Zhang L."/>
            <person name="Zhu J."/>
            <person name="Weng Q."/>
            <person name="Mu J."/>
            <person name="Lu Y."/>
            <person name="Fan D."/>
            <person name="Liu Y."/>
            <person name="Guan J."/>
            <person name="Zhang Y."/>
            <person name="Yu S."/>
            <person name="Liu X."/>
            <person name="Zhang Y."/>
            <person name="Hong G."/>
            <person name="Han B."/>
            <person name="Choisne N."/>
            <person name="Demange N."/>
            <person name="Orjeda G."/>
            <person name="Samain S."/>
            <person name="Cattolico L."/>
            <person name="Pelletier E."/>
            <person name="Couloux A."/>
            <person name="Segurens B."/>
            <person name="Wincker P."/>
            <person name="D'Hont A."/>
            <person name="Scarpelli C."/>
            <person name="Weissenbach J."/>
            <person name="Salanoubat M."/>
            <person name="Quetier F."/>
            <person name="Yu Y."/>
            <person name="Kim H.R."/>
            <person name="Rambo T."/>
            <person name="Currie J."/>
            <person name="Collura K."/>
            <person name="Luo M."/>
            <person name="Yang T."/>
            <person name="Ammiraju J.S.S."/>
            <person name="Engler F."/>
            <person name="Soderlund C."/>
            <person name="Wing R.A."/>
            <person name="Palmer L.E."/>
            <person name="de la Bastide M."/>
            <person name="Spiegel L."/>
            <person name="Nascimento L."/>
            <person name="Zutavern T."/>
            <person name="O'Shaughnessy A."/>
            <person name="Dike S."/>
            <person name="Dedhia N."/>
            <person name="Preston R."/>
            <person name="Balija V."/>
            <person name="McCombie W.R."/>
            <person name="Chow T."/>
            <person name="Chen H."/>
            <person name="Chung M."/>
            <person name="Chen C."/>
            <person name="Shaw J."/>
            <person name="Wu H."/>
            <person name="Hsiao K."/>
            <person name="Chao Y."/>
            <person name="Chu M."/>
            <person name="Cheng C."/>
            <person name="Hour A."/>
            <person name="Lee P."/>
            <person name="Lin S."/>
            <person name="Lin Y."/>
            <person name="Liou J."/>
            <person name="Liu S."/>
            <person name="Hsing Y."/>
            <person name="Raghuvanshi S."/>
            <person name="Mohanty A."/>
            <person name="Bharti A.K."/>
            <person name="Gaur A."/>
            <person name="Gupta V."/>
            <person name="Kumar D."/>
            <person name="Ravi V."/>
            <person name="Vij S."/>
            <person name="Kapur A."/>
            <person name="Khurana P."/>
            <person name="Khurana P."/>
            <person name="Khurana J.P."/>
            <person name="Tyagi A.K."/>
            <person name="Gaikwad K."/>
            <person name="Singh A."/>
            <person name="Dalal V."/>
            <person name="Srivastava S."/>
            <person name="Dixit A."/>
            <person name="Pal A.K."/>
            <person name="Ghazi I.A."/>
            <person name="Yadav M."/>
            <person name="Pandit A."/>
            <person name="Bhargava A."/>
            <person name="Sureshbabu K."/>
            <person name="Batra K."/>
            <person name="Sharma T.R."/>
            <person name="Mohapatra T."/>
            <person name="Singh N.K."/>
            <person name="Messing J."/>
            <person name="Nelson A.B."/>
            <person name="Fuks G."/>
            <person name="Kavchok S."/>
            <person name="Keizer G."/>
            <person name="Linton E."/>
            <person name="Llaca V."/>
            <person name="Song R."/>
            <person name="Tanyolac B."/>
            <person name="Young S."/>
            <person name="Ho-Il K."/>
            <person name="Hahn J.H."/>
            <person name="Sangsakoo G."/>
            <person name="Vanavichit A."/>
            <person name="de Mattos Luiz.A.T."/>
            <person name="Zimmer P.D."/>
            <person name="Malone G."/>
            <person name="Dellagostin O."/>
            <person name="de Oliveira A.C."/>
            <person name="Bevan M."/>
            <person name="Bancroft I."/>
            <person name="Minx P."/>
            <person name="Cordum H."/>
            <person name="Wilson R."/>
            <person name="Cheng Z."/>
            <person name="Jin W."/>
            <person name="Jiang J."/>
            <person name="Leong S.A."/>
            <person name="Iwama H."/>
            <person name="Gojobori T."/>
            <person name="Itoh T."/>
            <person name="Niimura Y."/>
            <person name="Fujii Y."/>
            <person name="Habara T."/>
            <person name="Sakai H."/>
            <person name="Sato Y."/>
            <person name="Wilson G."/>
            <person name="Kumar K."/>
            <person name="McCouch S."/>
            <person name="Juretic N."/>
            <person name="Hoen D."/>
            <person name="Wright S."/>
            <person name="Bruskiewich R."/>
            <person name="Bureau T."/>
            <person name="Miyao A."/>
            <person name="Hirochika H."/>
            <person name="Nishikawa T."/>
            <person name="Kadowaki K."/>
            <person name="Sugiura M."/>
            <person name="Burr B."/>
            <person name="Sasaki T."/>
        </authorList>
    </citation>
    <scope>NUCLEOTIDE SEQUENCE [LARGE SCALE GENOMIC DNA]</scope>
    <source>
        <strain evidence="12">cv. Nipponbare</strain>
    </source>
</reference>
<keyword evidence="8" id="KW-0325">Glycoprotein</keyword>
<evidence type="ECO:0000256" key="3">
    <source>
        <dbReference type="ARBA" id="ARBA00022448"/>
    </source>
</evidence>
<name>C7J213_ORYSJ</name>
<dbReference type="PANTHER" id="PTHR43394:SF16">
    <property type="entry name" value="ABC TRANSPORTER B FAMILY MEMBER 4-LIKE ISOFORM X1"/>
    <property type="match status" value="1"/>
</dbReference>
<protein>
    <submittedName>
        <fullName evidence="11">Os05g0137100 protein</fullName>
    </submittedName>
</protein>
<dbReference type="InterPro" id="IPR039421">
    <property type="entry name" value="Type_1_exporter"/>
</dbReference>
<evidence type="ECO:0000256" key="6">
    <source>
        <dbReference type="ARBA" id="ARBA00022989"/>
    </source>
</evidence>
<evidence type="ECO:0000256" key="4">
    <source>
        <dbReference type="ARBA" id="ARBA00022692"/>
    </source>
</evidence>
<sequence>TPGSTQVASFTGEKQAVAKYSRSLKRAYSSGVREGLAAGVGMGTVMVLLFCGYSLGIWYGAKLILEKGYTGAQVMNVIFAVLTGSL</sequence>
<dbReference type="InterPro" id="IPR011527">
    <property type="entry name" value="ABC1_TM_dom"/>
</dbReference>
<comment type="similarity">
    <text evidence="2">Belongs to the ABC transporter superfamily. ABCB family. Multidrug resistance exporter (TC 3.A.1.201) subfamily.</text>
</comment>
<proteinExistence type="inferred from homology"/>
<dbReference type="PANTHER" id="PTHR43394">
    <property type="entry name" value="ATP-DEPENDENT PERMEASE MDL1, MITOCHONDRIAL"/>
    <property type="match status" value="1"/>
</dbReference>
<dbReference type="SUPFAM" id="SSF90123">
    <property type="entry name" value="ABC transporter transmembrane region"/>
    <property type="match status" value="1"/>
</dbReference>
<dbReference type="Proteomes" id="UP000000763">
    <property type="component" value="Chromosome 5"/>
</dbReference>
<dbReference type="AlphaFoldDB" id="C7J213"/>
<evidence type="ECO:0000256" key="9">
    <source>
        <dbReference type="SAM" id="Phobius"/>
    </source>
</evidence>
<evidence type="ECO:0000313" key="11">
    <source>
        <dbReference type="EMBL" id="BAH92937.1"/>
    </source>
</evidence>
<evidence type="ECO:0000256" key="7">
    <source>
        <dbReference type="ARBA" id="ARBA00023136"/>
    </source>
</evidence>
<keyword evidence="7 9" id="KW-0472">Membrane</keyword>
<evidence type="ECO:0000256" key="5">
    <source>
        <dbReference type="ARBA" id="ARBA00022737"/>
    </source>
</evidence>
<dbReference type="GO" id="GO:0140359">
    <property type="term" value="F:ABC-type transporter activity"/>
    <property type="evidence" value="ECO:0007669"/>
    <property type="project" value="InterPro"/>
</dbReference>
<dbReference type="Pfam" id="PF00664">
    <property type="entry name" value="ABC_membrane"/>
    <property type="match status" value="1"/>
</dbReference>
<evidence type="ECO:0000259" key="10">
    <source>
        <dbReference type="PROSITE" id="PS50929"/>
    </source>
</evidence>
<dbReference type="InterPro" id="IPR036640">
    <property type="entry name" value="ABC1_TM_sf"/>
</dbReference>
<dbReference type="GO" id="GO:0005524">
    <property type="term" value="F:ATP binding"/>
    <property type="evidence" value="ECO:0007669"/>
    <property type="project" value="InterPro"/>
</dbReference>
<feature type="domain" description="ABC transmembrane type-1" evidence="10">
    <location>
        <begin position="7"/>
        <end position="86"/>
    </location>
</feature>
<keyword evidence="5" id="KW-0677">Repeat</keyword>
<evidence type="ECO:0000313" key="12">
    <source>
        <dbReference type="Proteomes" id="UP000000763"/>
    </source>
</evidence>
<keyword evidence="4 9" id="KW-0812">Transmembrane</keyword>
<comment type="subcellular location">
    <subcellularLocation>
        <location evidence="1">Membrane</location>
        <topology evidence="1">Multi-pass membrane protein</topology>
    </subcellularLocation>
</comment>
<gene>
    <name evidence="11" type="ordered locus">Os05g0137100</name>
</gene>